<dbReference type="WBParaSite" id="PSU_v2.g2317.t1">
    <property type="protein sequence ID" value="PSU_v2.g2317.t1"/>
    <property type="gene ID" value="PSU_v2.g2317"/>
</dbReference>
<dbReference type="Proteomes" id="UP000887577">
    <property type="component" value="Unplaced"/>
</dbReference>
<evidence type="ECO:0000256" key="1">
    <source>
        <dbReference type="SAM" id="Phobius"/>
    </source>
</evidence>
<name>A0A914YQ64_9BILA</name>
<evidence type="ECO:0000313" key="2">
    <source>
        <dbReference type="Proteomes" id="UP000887577"/>
    </source>
</evidence>
<reference evidence="3" key="1">
    <citation type="submission" date="2022-11" db="UniProtKB">
        <authorList>
            <consortium name="WormBaseParasite"/>
        </authorList>
    </citation>
    <scope>IDENTIFICATION</scope>
</reference>
<keyword evidence="1" id="KW-0812">Transmembrane</keyword>
<keyword evidence="2" id="KW-1185">Reference proteome</keyword>
<keyword evidence="1" id="KW-0472">Membrane</keyword>
<accession>A0A914YQ64</accession>
<dbReference type="PANTHER" id="PTHR23021">
    <property type="entry name" value="SERPENTINE RECEPTOR, CLASS T"/>
    <property type="match status" value="1"/>
</dbReference>
<evidence type="ECO:0000313" key="3">
    <source>
        <dbReference type="WBParaSite" id="PSU_v2.g2317.t1"/>
    </source>
</evidence>
<organism evidence="2 3">
    <name type="scientific">Panagrolaimus superbus</name>
    <dbReference type="NCBI Taxonomy" id="310955"/>
    <lineage>
        <taxon>Eukaryota</taxon>
        <taxon>Metazoa</taxon>
        <taxon>Ecdysozoa</taxon>
        <taxon>Nematoda</taxon>
        <taxon>Chromadorea</taxon>
        <taxon>Rhabditida</taxon>
        <taxon>Tylenchina</taxon>
        <taxon>Panagrolaimomorpha</taxon>
        <taxon>Panagrolaimoidea</taxon>
        <taxon>Panagrolaimidae</taxon>
        <taxon>Panagrolaimus</taxon>
    </lineage>
</organism>
<dbReference type="Pfam" id="PF10321">
    <property type="entry name" value="7TM_GPCR_Srt"/>
    <property type="match status" value="1"/>
</dbReference>
<feature type="transmembrane region" description="Helical" evidence="1">
    <location>
        <begin position="89"/>
        <end position="109"/>
    </location>
</feature>
<proteinExistence type="predicted"/>
<feature type="transmembrane region" description="Helical" evidence="1">
    <location>
        <begin position="20"/>
        <end position="40"/>
    </location>
</feature>
<dbReference type="AlphaFoldDB" id="A0A914YQ64"/>
<keyword evidence="1" id="KW-1133">Transmembrane helix</keyword>
<dbReference type="InterPro" id="IPR019425">
    <property type="entry name" value="7TM_GPCR_serpentine_rcpt_Srt"/>
</dbReference>
<feature type="transmembrane region" description="Helical" evidence="1">
    <location>
        <begin position="61"/>
        <end position="83"/>
    </location>
</feature>
<protein>
    <submittedName>
        <fullName evidence="3">G-protein coupled receptors family 1 profile domain-containing protein</fullName>
    </submittedName>
</protein>
<sequence length="146" mass="16788">MENNPMFDFKAFQTFFAWNNSLIIIFLALFYGGLLVVTNIKSRMLITTKVSKAQKLMTIQAVCICGEMCAAPLLHIFMLFWKFPVIIEILAHFSWICLHGDTPVIYFILNKTLRNSVTQMVSSTLKFPKNYIKNYFAKKFASSVVP</sequence>